<reference evidence="1 2" key="1">
    <citation type="journal article" date="2023" name="Sci. Data">
        <title>Genome assembly of the Korean intertidal mud-creeper Batillaria attramentaria.</title>
        <authorList>
            <person name="Patra A.K."/>
            <person name="Ho P.T."/>
            <person name="Jun S."/>
            <person name="Lee S.J."/>
            <person name="Kim Y."/>
            <person name="Won Y.J."/>
        </authorList>
    </citation>
    <scope>NUCLEOTIDE SEQUENCE [LARGE SCALE GENOMIC DNA]</scope>
    <source>
        <strain evidence="1">Wonlab-2016</strain>
    </source>
</reference>
<proteinExistence type="predicted"/>
<organism evidence="1 2">
    <name type="scientific">Batillaria attramentaria</name>
    <dbReference type="NCBI Taxonomy" id="370345"/>
    <lineage>
        <taxon>Eukaryota</taxon>
        <taxon>Metazoa</taxon>
        <taxon>Spiralia</taxon>
        <taxon>Lophotrochozoa</taxon>
        <taxon>Mollusca</taxon>
        <taxon>Gastropoda</taxon>
        <taxon>Caenogastropoda</taxon>
        <taxon>Sorbeoconcha</taxon>
        <taxon>Cerithioidea</taxon>
        <taxon>Batillariidae</taxon>
        <taxon>Batillaria</taxon>
    </lineage>
</organism>
<sequence>MIASPLCPARDLSQSRVMCLVLRVIRRGVSGHAPPSWVTAGQPVSIVGPLLTPGDKEGQMGGSTCASQQHRRLSHGQKPLSTSYCRYRLLASGATTLQSFTIDCMEPAVHSAVTLSGAQAHAAFYDHKAPAR</sequence>
<dbReference type="Proteomes" id="UP001519460">
    <property type="component" value="Unassembled WGS sequence"/>
</dbReference>
<protein>
    <submittedName>
        <fullName evidence="1">Uncharacterized protein</fullName>
    </submittedName>
</protein>
<evidence type="ECO:0000313" key="2">
    <source>
        <dbReference type="Proteomes" id="UP001519460"/>
    </source>
</evidence>
<dbReference type="AlphaFoldDB" id="A0ABD0LSK0"/>
<comment type="caution">
    <text evidence="1">The sequence shown here is derived from an EMBL/GenBank/DDBJ whole genome shotgun (WGS) entry which is preliminary data.</text>
</comment>
<name>A0ABD0LSK0_9CAEN</name>
<accession>A0ABD0LSK0</accession>
<dbReference type="EMBL" id="JACVVK020000027">
    <property type="protein sequence ID" value="KAK7502153.1"/>
    <property type="molecule type" value="Genomic_DNA"/>
</dbReference>
<gene>
    <name evidence="1" type="ORF">BaRGS_00006517</name>
</gene>
<keyword evidence="2" id="KW-1185">Reference proteome</keyword>
<evidence type="ECO:0000313" key="1">
    <source>
        <dbReference type="EMBL" id="KAK7502153.1"/>
    </source>
</evidence>